<name>A0A0V0YWY8_9BILA</name>
<accession>A0A0V0YWY8</accession>
<sequence length="106" mass="11959">MKIGHCEKEECIYTREQAQRISTSTRSTCSTRVKEYEVRVRGVRAITVCLSVVVLRSLNKTVSTLLSFIAESNKFVSNDISLDAVVITVDKEPEKAYSSRGRISRE</sequence>
<dbReference type="AlphaFoldDB" id="A0A0V0YWY8"/>
<dbReference type="EMBL" id="JYDQ01002064">
    <property type="protein sequence ID" value="KRY04298.1"/>
    <property type="molecule type" value="Genomic_DNA"/>
</dbReference>
<reference evidence="1 2" key="1">
    <citation type="submission" date="2015-01" db="EMBL/GenBank/DDBJ databases">
        <title>Evolution of Trichinella species and genotypes.</title>
        <authorList>
            <person name="Korhonen P.K."/>
            <person name="Edoardo P."/>
            <person name="Giuseppe L.R."/>
            <person name="Gasser R.B."/>
        </authorList>
    </citation>
    <scope>NUCLEOTIDE SEQUENCE [LARGE SCALE GENOMIC DNA]</scope>
    <source>
        <strain evidence="1">ISS2496</strain>
    </source>
</reference>
<gene>
    <name evidence="1" type="ORF">T12_12513</name>
</gene>
<evidence type="ECO:0000313" key="1">
    <source>
        <dbReference type="EMBL" id="KRY04298.1"/>
    </source>
</evidence>
<evidence type="ECO:0000313" key="2">
    <source>
        <dbReference type="Proteomes" id="UP000054783"/>
    </source>
</evidence>
<protein>
    <submittedName>
        <fullName evidence="1">Uncharacterized protein</fullName>
    </submittedName>
</protein>
<organism evidence="1 2">
    <name type="scientific">Trichinella patagoniensis</name>
    <dbReference type="NCBI Taxonomy" id="990121"/>
    <lineage>
        <taxon>Eukaryota</taxon>
        <taxon>Metazoa</taxon>
        <taxon>Ecdysozoa</taxon>
        <taxon>Nematoda</taxon>
        <taxon>Enoplea</taxon>
        <taxon>Dorylaimia</taxon>
        <taxon>Trichinellida</taxon>
        <taxon>Trichinellidae</taxon>
        <taxon>Trichinella</taxon>
    </lineage>
</organism>
<comment type="caution">
    <text evidence="1">The sequence shown here is derived from an EMBL/GenBank/DDBJ whole genome shotgun (WGS) entry which is preliminary data.</text>
</comment>
<keyword evidence="2" id="KW-1185">Reference proteome</keyword>
<dbReference type="Proteomes" id="UP000054783">
    <property type="component" value="Unassembled WGS sequence"/>
</dbReference>
<proteinExistence type="predicted"/>